<dbReference type="PATRIC" id="fig|213810.4.peg.2084"/>
<name>D4LF15_RUMC1</name>
<dbReference type="AlphaFoldDB" id="D4LF15"/>
<evidence type="ECO:0000313" key="1">
    <source>
        <dbReference type="EMBL" id="CBL18210.1"/>
    </source>
</evidence>
<gene>
    <name evidence="1" type="ordered locus">RUM_21970</name>
</gene>
<proteinExistence type="predicted"/>
<dbReference type="KEGG" id="rch:RUM_21970"/>
<dbReference type="Proteomes" id="UP000007054">
    <property type="component" value="Chromosome"/>
</dbReference>
<dbReference type="RefSeq" id="WP_015559116.1">
    <property type="nucleotide sequence ID" value="NC_021039.1"/>
</dbReference>
<keyword evidence="2" id="KW-1185">Reference proteome</keyword>
<reference evidence="1" key="1">
    <citation type="submission" date="2010-03" db="EMBL/GenBank/DDBJ databases">
        <title>The genome sequence of Ruminococcus sp. 18P13.</title>
        <authorList>
            <consortium name="metaHIT consortium -- http://www.metahit.eu/"/>
            <person name="Pajon A."/>
            <person name="Turner K."/>
            <person name="Parkhill J."/>
            <person name="Bernalier A."/>
        </authorList>
    </citation>
    <scope>NUCLEOTIDE SEQUENCE [LARGE SCALE GENOMIC DNA]</scope>
    <source>
        <strain evidence="1">Type strain: 18P13</strain>
    </source>
</reference>
<accession>D4LF15</accession>
<dbReference type="EMBL" id="FP929052">
    <property type="protein sequence ID" value="CBL18210.1"/>
    <property type="molecule type" value="Genomic_DNA"/>
</dbReference>
<organism evidence="1 2">
    <name type="scientific">Ruminococcus champanellensis (strain DSM 18848 / JCM 17042 / KCTC 15320 / 18P13)</name>
    <dbReference type="NCBI Taxonomy" id="213810"/>
    <lineage>
        <taxon>Bacteria</taxon>
        <taxon>Bacillati</taxon>
        <taxon>Bacillota</taxon>
        <taxon>Clostridia</taxon>
        <taxon>Eubacteriales</taxon>
        <taxon>Oscillospiraceae</taxon>
        <taxon>Ruminococcus</taxon>
    </lineage>
</organism>
<dbReference type="BioCyc" id="RCHA213810:RUM_RS10665-MONOMER"/>
<reference evidence="1" key="2">
    <citation type="submission" date="2010-03" db="EMBL/GenBank/DDBJ databases">
        <authorList>
            <person name="Pajon A."/>
        </authorList>
    </citation>
    <scope>NUCLEOTIDE SEQUENCE</scope>
    <source>
        <strain evidence="1">Type strain: 18P13</strain>
    </source>
</reference>
<evidence type="ECO:0000313" key="2">
    <source>
        <dbReference type="Proteomes" id="UP000007054"/>
    </source>
</evidence>
<dbReference type="GeneID" id="83156851"/>
<sequence length="181" mass="19836">MKIETTPFVTTVTDAGSLFEIYESRDRLGTPCMLLVFLTDGFFLAESSREALLRNWLSQVPFLTAAALPDPNTWDPALLAAFDLRISAVPFTGACPAERTSLLCGRKPENFCMLIENADSFSGGVSALTDKLFAGKTPQQAAEITACFLCARHDPVQTVLEQESFAFYRLMEQKNGGKSHA</sequence>
<protein>
    <submittedName>
        <fullName evidence="1">Uncharacterized protein</fullName>
    </submittedName>
</protein>
<dbReference type="HOGENOM" id="CLU_1488018_0_0_9"/>
<dbReference type="STRING" id="213810.RUM_21970"/>